<sequence length="64" mass="7315">MGSIELGEGQETEGEEWSRAGLPGDAVLSSKFADGRSSSWWLLMVRWTRTRSSNKWSWVLRRTV</sequence>
<proteinExistence type="predicted"/>
<dbReference type="Gramene" id="RZC73815">
    <property type="protein sequence ID" value="RZC73815"/>
    <property type="gene ID" value="C5167_049293"/>
</dbReference>
<organism evidence="2 3">
    <name type="scientific">Papaver somniferum</name>
    <name type="common">Opium poppy</name>
    <dbReference type="NCBI Taxonomy" id="3469"/>
    <lineage>
        <taxon>Eukaryota</taxon>
        <taxon>Viridiplantae</taxon>
        <taxon>Streptophyta</taxon>
        <taxon>Embryophyta</taxon>
        <taxon>Tracheophyta</taxon>
        <taxon>Spermatophyta</taxon>
        <taxon>Magnoliopsida</taxon>
        <taxon>Ranunculales</taxon>
        <taxon>Papaveraceae</taxon>
        <taxon>Papaveroideae</taxon>
        <taxon>Papaver</taxon>
    </lineage>
</organism>
<keyword evidence="3" id="KW-1185">Reference proteome</keyword>
<evidence type="ECO:0000256" key="1">
    <source>
        <dbReference type="SAM" id="MobiDB-lite"/>
    </source>
</evidence>
<dbReference type="Proteomes" id="UP000316621">
    <property type="component" value="Chromosome 8"/>
</dbReference>
<evidence type="ECO:0000313" key="2">
    <source>
        <dbReference type="EMBL" id="RZC73815.1"/>
    </source>
</evidence>
<evidence type="ECO:0000313" key="3">
    <source>
        <dbReference type="Proteomes" id="UP000316621"/>
    </source>
</evidence>
<dbReference type="AlphaFoldDB" id="A0A4Y7KPK6"/>
<feature type="region of interest" description="Disordered" evidence="1">
    <location>
        <begin position="1"/>
        <end position="21"/>
    </location>
</feature>
<accession>A0A4Y7KPK6</accession>
<dbReference type="EMBL" id="CM010722">
    <property type="protein sequence ID" value="RZC73815.1"/>
    <property type="molecule type" value="Genomic_DNA"/>
</dbReference>
<protein>
    <submittedName>
        <fullName evidence="2">Uncharacterized protein</fullName>
    </submittedName>
</protein>
<reference evidence="2 3" key="1">
    <citation type="journal article" date="2018" name="Science">
        <title>The opium poppy genome and morphinan production.</title>
        <authorList>
            <person name="Guo L."/>
            <person name="Winzer T."/>
            <person name="Yang X."/>
            <person name="Li Y."/>
            <person name="Ning Z."/>
            <person name="He Z."/>
            <person name="Teodor R."/>
            <person name="Lu Y."/>
            <person name="Bowser T.A."/>
            <person name="Graham I.A."/>
            <person name="Ye K."/>
        </authorList>
    </citation>
    <scope>NUCLEOTIDE SEQUENCE [LARGE SCALE GENOMIC DNA]</scope>
    <source>
        <strain evidence="3">cv. HN1</strain>
        <tissue evidence="2">Leaves</tissue>
    </source>
</reference>
<gene>
    <name evidence="2" type="ORF">C5167_049293</name>
</gene>
<name>A0A4Y7KPK6_PAPSO</name>